<name>A0A7S3JD03_9SPIT</name>
<dbReference type="EMBL" id="HBII01026240">
    <property type="protein sequence ID" value="CAE0352032.1"/>
    <property type="molecule type" value="Transcribed_RNA"/>
</dbReference>
<accession>A0A7S3JD03</accession>
<gene>
    <name evidence="1" type="ORF">EHAR0213_LOCUS10947</name>
    <name evidence="2" type="ORF">EHAR0213_LOCUS10948</name>
</gene>
<sequence length="122" mass="14297">MEKLNIEIPKWKVVRYCEVVYKDSQIIVNGRDEMHNYYSLFPKVMLSTSVDSKFKKTSEKEPHTFKLPSDKEGLLKITLHFQGHYKETPVSVDFNSFSATSQVYKLSFDPFTLAWEPPIPLY</sequence>
<dbReference type="AlphaFoldDB" id="A0A7S3JD03"/>
<evidence type="ECO:0000313" key="1">
    <source>
        <dbReference type="EMBL" id="CAE0352031.1"/>
    </source>
</evidence>
<reference evidence="1" key="1">
    <citation type="submission" date="2021-01" db="EMBL/GenBank/DDBJ databases">
        <authorList>
            <person name="Corre E."/>
            <person name="Pelletier E."/>
            <person name="Niang G."/>
            <person name="Scheremetjew M."/>
            <person name="Finn R."/>
            <person name="Kale V."/>
            <person name="Holt S."/>
            <person name="Cochrane G."/>
            <person name="Meng A."/>
            <person name="Brown T."/>
            <person name="Cohen L."/>
        </authorList>
    </citation>
    <scope>NUCLEOTIDE SEQUENCE</scope>
    <source>
        <strain evidence="1">FSP1.4</strain>
    </source>
</reference>
<protein>
    <submittedName>
        <fullName evidence="1">Uncharacterized protein</fullName>
    </submittedName>
</protein>
<dbReference type="EMBL" id="HBII01026239">
    <property type="protein sequence ID" value="CAE0352031.1"/>
    <property type="molecule type" value="Transcribed_RNA"/>
</dbReference>
<evidence type="ECO:0000313" key="2">
    <source>
        <dbReference type="EMBL" id="CAE0352032.1"/>
    </source>
</evidence>
<proteinExistence type="predicted"/>
<organism evidence="1">
    <name type="scientific">Euplotes harpa</name>
    <dbReference type="NCBI Taxonomy" id="151035"/>
    <lineage>
        <taxon>Eukaryota</taxon>
        <taxon>Sar</taxon>
        <taxon>Alveolata</taxon>
        <taxon>Ciliophora</taxon>
        <taxon>Intramacronucleata</taxon>
        <taxon>Spirotrichea</taxon>
        <taxon>Hypotrichia</taxon>
        <taxon>Euplotida</taxon>
        <taxon>Euplotidae</taxon>
        <taxon>Euplotes</taxon>
    </lineage>
</organism>